<organism evidence="5 6">
    <name type="scientific">Nocardia higoensis</name>
    <dbReference type="NCBI Taxonomy" id="228599"/>
    <lineage>
        <taxon>Bacteria</taxon>
        <taxon>Bacillati</taxon>
        <taxon>Actinomycetota</taxon>
        <taxon>Actinomycetes</taxon>
        <taxon>Mycobacteriales</taxon>
        <taxon>Nocardiaceae</taxon>
        <taxon>Nocardia</taxon>
    </lineage>
</organism>
<dbReference type="Pfam" id="PF13556">
    <property type="entry name" value="HTH_30"/>
    <property type="match status" value="1"/>
</dbReference>
<keyword evidence="6" id="KW-1185">Reference proteome</keyword>
<dbReference type="PANTHER" id="PTHR33744:SF1">
    <property type="entry name" value="DNA-BINDING TRANSCRIPTIONAL ACTIVATOR ADER"/>
    <property type="match status" value="1"/>
</dbReference>
<dbReference type="Pfam" id="PF14361">
    <property type="entry name" value="RsbRD_N"/>
    <property type="match status" value="1"/>
</dbReference>
<comment type="similarity">
    <text evidence="1">Belongs to the CdaR family.</text>
</comment>
<evidence type="ECO:0000256" key="1">
    <source>
        <dbReference type="ARBA" id="ARBA00006754"/>
    </source>
</evidence>
<dbReference type="EMBL" id="JADLQN010000003">
    <property type="protein sequence ID" value="MBF6356484.1"/>
    <property type="molecule type" value="Genomic_DNA"/>
</dbReference>
<accession>A0ABS0DDE1</accession>
<dbReference type="Proteomes" id="UP000707731">
    <property type="component" value="Unassembled WGS sequence"/>
</dbReference>
<gene>
    <name evidence="5" type="ORF">IU449_18365</name>
</gene>
<sequence length="408" mass="45328">MSTDVDEATRAVAARLREDFDPLLDEITTMFVDRIPEFHHDDEVRRLMIASTGSNLAAIIDMLALSASRDDITVPLAAAEYARRVAQQGMAPEALLRAYRLGEHWLTQRIIGELRASELPADIALETAGRGATVVNTYIDRVIEGIVDIYESERRRWDMRSDTMRAAQIRAVLDTENLDLASAEHMLATSLRGWHLAAIVSVRQAAVPASELLRAGVAMLTAATGKEPLTALIDEQNCWVWISSAGKPSLDVPRLERDLARRKGIHVAVGDLGAGLDGFRQTFRDAQRARNLALLADTGSPLTLHARVALTGLLMDHLPDTRAWVHRVLGELMREDETTARLRETVRTYLDCRGSLTDAAARMHIHKNTVHYRIRRAEEVLGHPLTVDRLDIEVALRVSEQLGMARPS</sequence>
<dbReference type="Pfam" id="PF17853">
    <property type="entry name" value="GGDEF_2"/>
    <property type="match status" value="1"/>
</dbReference>
<evidence type="ECO:0000313" key="6">
    <source>
        <dbReference type="Proteomes" id="UP000707731"/>
    </source>
</evidence>
<feature type="domain" description="PucR C-terminal helix-turn-helix" evidence="2">
    <location>
        <begin position="342"/>
        <end position="398"/>
    </location>
</feature>
<dbReference type="InterPro" id="IPR025751">
    <property type="entry name" value="RsbRD_N_dom"/>
</dbReference>
<dbReference type="InterPro" id="IPR025736">
    <property type="entry name" value="PucR_C-HTH_dom"/>
</dbReference>
<evidence type="ECO:0000259" key="2">
    <source>
        <dbReference type="Pfam" id="PF13556"/>
    </source>
</evidence>
<feature type="domain" description="CdaR GGDEF-like" evidence="4">
    <location>
        <begin position="179"/>
        <end position="291"/>
    </location>
</feature>
<comment type="caution">
    <text evidence="5">The sequence shown here is derived from an EMBL/GenBank/DDBJ whole genome shotgun (WGS) entry which is preliminary data.</text>
</comment>
<evidence type="ECO:0000313" key="5">
    <source>
        <dbReference type="EMBL" id="MBF6356484.1"/>
    </source>
</evidence>
<dbReference type="RefSeq" id="WP_195003351.1">
    <property type="nucleotide sequence ID" value="NZ_JADLQN010000003.1"/>
</dbReference>
<protein>
    <submittedName>
        <fullName evidence="5">Helix-turn-helix domain-containing protein</fullName>
    </submittedName>
</protein>
<name>A0ABS0DDE1_9NOCA</name>
<evidence type="ECO:0000259" key="4">
    <source>
        <dbReference type="Pfam" id="PF17853"/>
    </source>
</evidence>
<dbReference type="InterPro" id="IPR041522">
    <property type="entry name" value="CdaR_GGDEF"/>
</dbReference>
<dbReference type="PANTHER" id="PTHR33744">
    <property type="entry name" value="CARBOHYDRATE DIACID REGULATOR"/>
    <property type="match status" value="1"/>
</dbReference>
<dbReference type="InterPro" id="IPR051448">
    <property type="entry name" value="CdaR-like_regulators"/>
</dbReference>
<dbReference type="InterPro" id="IPR042070">
    <property type="entry name" value="PucR_C-HTH_sf"/>
</dbReference>
<feature type="domain" description="RsbT co-antagonist protein RsbRD N-terminal" evidence="3">
    <location>
        <begin position="22"/>
        <end position="164"/>
    </location>
</feature>
<reference evidence="5 6" key="1">
    <citation type="submission" date="2020-10" db="EMBL/GenBank/DDBJ databases">
        <title>Identification of Nocardia species via Next-generation sequencing and recognition of intraspecies genetic diversity.</title>
        <authorList>
            <person name="Li P."/>
            <person name="Li P."/>
            <person name="Lu B."/>
        </authorList>
    </citation>
    <scope>NUCLEOTIDE SEQUENCE [LARGE SCALE GENOMIC DNA]</scope>
    <source>
        <strain evidence="5 6">BJ06-0143</strain>
    </source>
</reference>
<proteinExistence type="inferred from homology"/>
<evidence type="ECO:0000259" key="3">
    <source>
        <dbReference type="Pfam" id="PF14361"/>
    </source>
</evidence>
<dbReference type="Gene3D" id="1.10.10.2840">
    <property type="entry name" value="PucR C-terminal helix-turn-helix domain"/>
    <property type="match status" value="1"/>
</dbReference>